<proteinExistence type="predicted"/>
<dbReference type="EMBL" id="QNRO01000024">
    <property type="protein sequence ID" value="RBP25030.1"/>
    <property type="molecule type" value="Genomic_DNA"/>
</dbReference>
<dbReference type="AlphaFoldDB" id="A0A366GFF6"/>
<sequence>MGLDGKHVFFISDRDRFFFLFGDALIEKLGLPAELIVPVVFKSGLPPVNSPKLNDVSYLNYEDVGIEILLEAKSVTFMSLNEWNSPIAKRLIDARDEFLEKIYIFITDDEVDRWTKKFEMNGCLSEDLSLHISESCISVLEKVRYFIAPRPYFHKKICEVTRRNDIEFIDASIIFDVLPHYYSEMMRRVFSESFEYGKSGRRVLVGTKGYSWKDLMKFLNSPAFKKYSSNTQFLCFVSPTRRFLIEAFGLYRKIIGRDFFNITYLSPMSPQMYNAMLASCTHLILQDRGGASTARLFAKWGRGRIAVRRGSPNHVFIEECYGIDLYTYDHEKDINPDFFDGSGFDPSESAKNVCAEERRSLSVLSSLYS</sequence>
<evidence type="ECO:0000313" key="2">
    <source>
        <dbReference type="Proteomes" id="UP000252995"/>
    </source>
</evidence>
<comment type="caution">
    <text evidence="1">The sequence shown here is derived from an EMBL/GenBank/DDBJ whole genome shotgun (WGS) entry which is preliminary data.</text>
</comment>
<evidence type="ECO:0000313" key="1">
    <source>
        <dbReference type="EMBL" id="RBP25030.1"/>
    </source>
</evidence>
<gene>
    <name evidence="1" type="ORF">DET50_12423</name>
</gene>
<organism evidence="1 2">
    <name type="scientific">Marinobacter pelagius</name>
    <dbReference type="NCBI Taxonomy" id="379482"/>
    <lineage>
        <taxon>Bacteria</taxon>
        <taxon>Pseudomonadati</taxon>
        <taxon>Pseudomonadota</taxon>
        <taxon>Gammaproteobacteria</taxon>
        <taxon>Pseudomonadales</taxon>
        <taxon>Marinobacteraceae</taxon>
        <taxon>Marinobacter</taxon>
    </lineage>
</organism>
<name>A0A366GFF6_9GAMM</name>
<accession>A0A366GFF6</accession>
<dbReference type="Proteomes" id="UP000252995">
    <property type="component" value="Unassembled WGS sequence"/>
</dbReference>
<protein>
    <submittedName>
        <fullName evidence="1">Uncharacterized protein</fullName>
    </submittedName>
</protein>
<reference evidence="1 2" key="1">
    <citation type="submission" date="2018-06" db="EMBL/GenBank/DDBJ databases">
        <title>Freshwater and sediment microbial communities from various areas in North America, analyzing microbe dynamics in response to fracking.</title>
        <authorList>
            <person name="Lamendella R."/>
        </authorList>
    </citation>
    <scope>NUCLEOTIDE SEQUENCE [LARGE SCALE GENOMIC DNA]</scope>
    <source>
        <strain evidence="1 2">114J</strain>
    </source>
</reference>